<evidence type="ECO:0000256" key="6">
    <source>
        <dbReference type="SAM" id="Phobius"/>
    </source>
</evidence>
<dbReference type="InterPro" id="IPR004263">
    <property type="entry name" value="Exostosin"/>
</dbReference>
<evidence type="ECO:0000313" key="8">
    <source>
        <dbReference type="EMBL" id="CAI9111342.1"/>
    </source>
</evidence>
<feature type="domain" description="Exostosin GT47" evidence="7">
    <location>
        <begin position="65"/>
        <end position="404"/>
    </location>
</feature>
<evidence type="ECO:0000256" key="4">
    <source>
        <dbReference type="ARBA" id="ARBA00022968"/>
    </source>
</evidence>
<accession>A0AAV1DTY7</accession>
<reference evidence="8" key="1">
    <citation type="submission" date="2023-03" db="EMBL/GenBank/DDBJ databases">
        <authorList>
            <person name="Julca I."/>
        </authorList>
    </citation>
    <scope>NUCLEOTIDE SEQUENCE</scope>
</reference>
<dbReference type="Pfam" id="PF03016">
    <property type="entry name" value="Exostosin_GT47"/>
    <property type="match status" value="1"/>
</dbReference>
<keyword evidence="3" id="KW-0328">Glycosyltransferase</keyword>
<keyword evidence="5" id="KW-0333">Golgi apparatus</keyword>
<organism evidence="8 9">
    <name type="scientific">Oldenlandia corymbosa var. corymbosa</name>
    <dbReference type="NCBI Taxonomy" id="529605"/>
    <lineage>
        <taxon>Eukaryota</taxon>
        <taxon>Viridiplantae</taxon>
        <taxon>Streptophyta</taxon>
        <taxon>Embryophyta</taxon>
        <taxon>Tracheophyta</taxon>
        <taxon>Spermatophyta</taxon>
        <taxon>Magnoliopsida</taxon>
        <taxon>eudicotyledons</taxon>
        <taxon>Gunneridae</taxon>
        <taxon>Pentapetalae</taxon>
        <taxon>asterids</taxon>
        <taxon>lamiids</taxon>
        <taxon>Gentianales</taxon>
        <taxon>Rubiaceae</taxon>
        <taxon>Rubioideae</taxon>
        <taxon>Spermacoceae</taxon>
        <taxon>Hedyotis-Oldenlandia complex</taxon>
        <taxon>Oldenlandia</taxon>
    </lineage>
</organism>
<dbReference type="GO" id="GO:0000139">
    <property type="term" value="C:Golgi membrane"/>
    <property type="evidence" value="ECO:0007669"/>
    <property type="project" value="UniProtKB-SubCell"/>
</dbReference>
<evidence type="ECO:0000256" key="5">
    <source>
        <dbReference type="ARBA" id="ARBA00023034"/>
    </source>
</evidence>
<keyword evidence="6" id="KW-0472">Membrane</keyword>
<dbReference type="AlphaFoldDB" id="A0AAV1DTY7"/>
<evidence type="ECO:0000259" key="7">
    <source>
        <dbReference type="Pfam" id="PF03016"/>
    </source>
</evidence>
<keyword evidence="4" id="KW-0735">Signal-anchor</keyword>
<keyword evidence="6" id="KW-0812">Transmembrane</keyword>
<keyword evidence="6" id="KW-1133">Transmembrane helix</keyword>
<dbReference type="InterPro" id="IPR040911">
    <property type="entry name" value="Exostosin_GT47"/>
</dbReference>
<keyword evidence="3" id="KW-0808">Transferase</keyword>
<name>A0AAV1DTY7_OLDCO</name>
<feature type="transmembrane region" description="Helical" evidence="6">
    <location>
        <begin position="23"/>
        <end position="42"/>
    </location>
</feature>
<proteinExistence type="inferred from homology"/>
<evidence type="ECO:0000256" key="3">
    <source>
        <dbReference type="ARBA" id="ARBA00022676"/>
    </source>
</evidence>
<protein>
    <submittedName>
        <fullName evidence="8">OLC1v1011551C1</fullName>
    </submittedName>
</protein>
<evidence type="ECO:0000256" key="2">
    <source>
        <dbReference type="ARBA" id="ARBA00010271"/>
    </source>
</evidence>
<comment type="subcellular location">
    <subcellularLocation>
        <location evidence="1">Golgi apparatus membrane</location>
        <topology evidence="1">Single-pass type II membrane protein</topology>
    </subcellularLocation>
</comment>
<dbReference type="EMBL" id="OX459123">
    <property type="protein sequence ID" value="CAI9111342.1"/>
    <property type="molecule type" value="Genomic_DNA"/>
</dbReference>
<dbReference type="PANTHER" id="PTHR11062:SF214">
    <property type="entry name" value="XYLOGLUCAN GALACTOSYLTRANSFERASE XLT2"/>
    <property type="match status" value="1"/>
</dbReference>
<dbReference type="PANTHER" id="PTHR11062">
    <property type="entry name" value="EXOSTOSIN HEPARAN SULFATE GLYCOSYLTRANSFERASE -RELATED"/>
    <property type="match status" value="1"/>
</dbReference>
<keyword evidence="9" id="KW-1185">Reference proteome</keyword>
<sequence length="461" mass="53331">MQPADKFSSGARRFLDKPKNRRAWLFVALLLPILIILIFTSAPKHYLSFRRLTQRAPVRTDKSCPYGTVYVYDLPPMFNQKLLDNCDDIDPGNSYCNPLSNQGLGPKATGLKGIVPKELRPAWYSTNMFALEVIFHKKVSNYKCRTSDPNSASAFYVPVYAGLGALKYLYGNYSAAKRDEQFVQLLQWLTNQPSWKRSKGADHFIVLGRISWDFRRDSDKKWGSSFLLMPPMRQTLRLSIERSPWDRYEVGVPYPTGFHPKSKSDLEKWLKYVRTRDRSTLFTFVGGKRTKIQDDFRSLLLDQCENESRSCKVIDCMATENLCSDGNPAMLGAFLDSTFCLQPRGDSYTRKSTFDCMLAGSIPVFFWKRSIHGQYDWFLRDDPERFSVFIDESQVRNGTSIKKVLEGYGIEEIQMMREKITNLVSRFLYTSYDSDGEIRDAFDIAMEGVLRRFRESRINQE</sequence>
<dbReference type="Proteomes" id="UP001161247">
    <property type="component" value="Chromosome 6"/>
</dbReference>
<gene>
    <name evidence="8" type="ORF">OLC1_LOCUS18775</name>
</gene>
<evidence type="ECO:0000313" key="9">
    <source>
        <dbReference type="Proteomes" id="UP001161247"/>
    </source>
</evidence>
<dbReference type="GO" id="GO:0009969">
    <property type="term" value="P:xyloglucan biosynthetic process"/>
    <property type="evidence" value="ECO:0007669"/>
    <property type="project" value="TreeGrafter"/>
</dbReference>
<comment type="similarity">
    <text evidence="2">Belongs to the glycosyltransferase 47 family.</text>
</comment>
<dbReference type="GO" id="GO:0008378">
    <property type="term" value="F:galactosyltransferase activity"/>
    <property type="evidence" value="ECO:0007669"/>
    <property type="project" value="TreeGrafter"/>
</dbReference>
<evidence type="ECO:0000256" key="1">
    <source>
        <dbReference type="ARBA" id="ARBA00004323"/>
    </source>
</evidence>